<organism evidence="1 2">
    <name type="scientific">Passalora fulva</name>
    <name type="common">Tomato leaf mold</name>
    <name type="synonym">Cladosporium fulvum</name>
    <dbReference type="NCBI Taxonomy" id="5499"/>
    <lineage>
        <taxon>Eukaryota</taxon>
        <taxon>Fungi</taxon>
        <taxon>Dikarya</taxon>
        <taxon>Ascomycota</taxon>
        <taxon>Pezizomycotina</taxon>
        <taxon>Dothideomycetes</taxon>
        <taxon>Dothideomycetidae</taxon>
        <taxon>Mycosphaerellales</taxon>
        <taxon>Mycosphaerellaceae</taxon>
        <taxon>Fulvia</taxon>
    </lineage>
</organism>
<name>A0A9Q8P728_PASFU</name>
<protein>
    <submittedName>
        <fullName evidence="1">Uncharacterized protein</fullName>
    </submittedName>
</protein>
<sequence length="220" mass="25383">MARHFSTITAGRRIGVNISIYSLFDDVWERAPAEHQNFLNSLQGMPANAAADLARRLEWSTSKQTVKHLRLMFEELSQSFSDSDTTLHLSIQLHELDDVKLLAASPELFLGDLFDLNTWRESTESASKAWSDVPFVRNRGRAKPYFRLDVVKYMPLCSRIVEESYPDNEQRVRRDGTKYWTQDSKEYLEWQLAPAKEGEYALFGDVVVDQTDQEIRVCEG</sequence>
<evidence type="ECO:0000313" key="2">
    <source>
        <dbReference type="Proteomes" id="UP000756132"/>
    </source>
</evidence>
<reference evidence="1" key="1">
    <citation type="submission" date="2021-12" db="EMBL/GenBank/DDBJ databases">
        <authorList>
            <person name="Zaccaron A."/>
            <person name="Stergiopoulos I."/>
        </authorList>
    </citation>
    <scope>NUCLEOTIDE SEQUENCE</scope>
    <source>
        <strain evidence="1">Race5_Kim</strain>
    </source>
</reference>
<dbReference type="RefSeq" id="XP_047759818.1">
    <property type="nucleotide sequence ID" value="XM_047907355.1"/>
</dbReference>
<proteinExistence type="predicted"/>
<keyword evidence="2" id="KW-1185">Reference proteome</keyword>
<reference evidence="1" key="2">
    <citation type="journal article" date="2022" name="Microb. Genom.">
        <title>A chromosome-scale genome assembly of the tomato pathogen Cladosporium fulvum reveals a compartmentalized genome architecture and the presence of a dispensable chromosome.</title>
        <authorList>
            <person name="Zaccaron A.Z."/>
            <person name="Chen L.H."/>
            <person name="Samaras A."/>
            <person name="Stergiopoulos I."/>
        </authorList>
    </citation>
    <scope>NUCLEOTIDE SEQUENCE</scope>
    <source>
        <strain evidence="1">Race5_Kim</strain>
    </source>
</reference>
<gene>
    <name evidence="1" type="ORF">CLAFUR5_08207</name>
</gene>
<dbReference type="AlphaFoldDB" id="A0A9Q8P728"/>
<accession>A0A9Q8P728</accession>
<dbReference type="KEGG" id="ffu:CLAFUR5_08207"/>
<evidence type="ECO:0000313" key="1">
    <source>
        <dbReference type="EMBL" id="UJO15452.1"/>
    </source>
</evidence>
<dbReference type="GeneID" id="71988085"/>
<dbReference type="Proteomes" id="UP000756132">
    <property type="component" value="Chromosome 3"/>
</dbReference>
<dbReference type="EMBL" id="CP090165">
    <property type="protein sequence ID" value="UJO15452.1"/>
    <property type="molecule type" value="Genomic_DNA"/>
</dbReference>